<feature type="region of interest" description="Disordered" evidence="1">
    <location>
        <begin position="283"/>
        <end position="350"/>
    </location>
</feature>
<dbReference type="EMBL" id="SSMQ01000009">
    <property type="protein sequence ID" value="TKD09785.1"/>
    <property type="molecule type" value="Genomic_DNA"/>
</dbReference>
<feature type="signal peptide" evidence="2">
    <location>
        <begin position="1"/>
        <end position="27"/>
    </location>
</feature>
<protein>
    <recommendedName>
        <fullName evidence="5">Collagen-like protein</fullName>
    </recommendedName>
</protein>
<dbReference type="AlphaFoldDB" id="A0A4U1JFH5"/>
<feature type="compositionally biased region" description="Basic and acidic residues" evidence="1">
    <location>
        <begin position="151"/>
        <end position="162"/>
    </location>
</feature>
<feature type="region of interest" description="Disordered" evidence="1">
    <location>
        <begin position="207"/>
        <end position="260"/>
    </location>
</feature>
<dbReference type="OrthoDB" id="5496126at2"/>
<evidence type="ECO:0008006" key="5">
    <source>
        <dbReference type="Google" id="ProtNLM"/>
    </source>
</evidence>
<reference evidence="3 4" key="1">
    <citation type="submission" date="2019-04" db="EMBL/GenBank/DDBJ databases">
        <authorList>
            <person name="Li Y."/>
            <person name="Wang J."/>
        </authorList>
    </citation>
    <scope>NUCLEOTIDE SEQUENCE [LARGE SCALE GENOMIC DNA]</scope>
    <source>
        <strain evidence="3 4">DSM 14668</strain>
    </source>
</reference>
<dbReference type="PROSITE" id="PS51257">
    <property type="entry name" value="PROKAR_LIPOPROTEIN"/>
    <property type="match status" value="1"/>
</dbReference>
<feature type="compositionally biased region" description="Gly residues" evidence="1">
    <location>
        <begin position="289"/>
        <end position="309"/>
    </location>
</feature>
<feature type="compositionally biased region" description="Gly residues" evidence="1">
    <location>
        <begin position="214"/>
        <end position="223"/>
    </location>
</feature>
<organism evidence="3 4">
    <name type="scientific">Polyangium fumosum</name>
    <dbReference type="NCBI Taxonomy" id="889272"/>
    <lineage>
        <taxon>Bacteria</taxon>
        <taxon>Pseudomonadati</taxon>
        <taxon>Myxococcota</taxon>
        <taxon>Polyangia</taxon>
        <taxon>Polyangiales</taxon>
        <taxon>Polyangiaceae</taxon>
        <taxon>Polyangium</taxon>
    </lineage>
</organism>
<feature type="region of interest" description="Disordered" evidence="1">
    <location>
        <begin position="151"/>
        <end position="170"/>
    </location>
</feature>
<feature type="compositionally biased region" description="Gly residues" evidence="1">
    <location>
        <begin position="248"/>
        <end position="260"/>
    </location>
</feature>
<keyword evidence="2" id="KW-0732">Signal</keyword>
<dbReference type="RefSeq" id="WP_136929008.1">
    <property type="nucleotide sequence ID" value="NZ_SSMQ01000009.1"/>
</dbReference>
<evidence type="ECO:0000256" key="2">
    <source>
        <dbReference type="SAM" id="SignalP"/>
    </source>
</evidence>
<feature type="chain" id="PRO_5020302537" description="Collagen-like protein" evidence="2">
    <location>
        <begin position="28"/>
        <end position="375"/>
    </location>
</feature>
<feature type="compositionally biased region" description="Basic and acidic residues" evidence="1">
    <location>
        <begin position="230"/>
        <end position="239"/>
    </location>
</feature>
<sequence length="375" mass="38342">MSFLRRFASLPFVAALPLLVGCGPNQAQIEPKNVVNVTVRPASGQLLFCPGDPFQVEVVAKLKDGTSCSNVDANKGCMNEKDTVISSEMVRIQGSSGSIGGGNFIWVPEKDVLKTADTGMGLRGWLESATSGKSMEGEAQLKPVYDCQGEQKIRGGKGREGEPGAPGPDITVSITTLSTPFYPDAALIRLDWPGSRAYLISPSADKPVRITSIGGEGGQGREGAPGIPGKDGKDAKEDCLDGTDGTNGTDGGPGGRGGDGGAGGLIKVILDDANPDKLKGRLLLQSVGGPSGDRGPGGKGGFGGKGGQRGMLKAGEASCNPKDGKNGQLGRRGPSGDTGRPGPSGPAPVFEMGQRAVMFANEISIIQRIEAGKGK</sequence>
<evidence type="ECO:0000256" key="1">
    <source>
        <dbReference type="SAM" id="MobiDB-lite"/>
    </source>
</evidence>
<proteinExistence type="predicted"/>
<accession>A0A4U1JFH5</accession>
<keyword evidence="4" id="KW-1185">Reference proteome</keyword>
<dbReference type="Proteomes" id="UP000309215">
    <property type="component" value="Unassembled WGS sequence"/>
</dbReference>
<gene>
    <name evidence="3" type="ORF">E8A74_11535</name>
</gene>
<evidence type="ECO:0000313" key="3">
    <source>
        <dbReference type="EMBL" id="TKD09785.1"/>
    </source>
</evidence>
<evidence type="ECO:0000313" key="4">
    <source>
        <dbReference type="Proteomes" id="UP000309215"/>
    </source>
</evidence>
<name>A0A4U1JFH5_9BACT</name>
<comment type="caution">
    <text evidence="3">The sequence shown here is derived from an EMBL/GenBank/DDBJ whole genome shotgun (WGS) entry which is preliminary data.</text>
</comment>